<keyword evidence="3 9" id="KW-0802">TPR repeat</keyword>
<dbReference type="SUPFAM" id="SSF48452">
    <property type="entry name" value="TPR-like"/>
    <property type="match status" value="1"/>
</dbReference>
<dbReference type="FunFam" id="1.25.40.20:FF:000022">
    <property type="entry name" value="protein TANC2 isoform X1"/>
    <property type="match status" value="1"/>
</dbReference>
<dbReference type="InterPro" id="IPR027417">
    <property type="entry name" value="P-loop_NTPase"/>
</dbReference>
<evidence type="ECO:0000313" key="13">
    <source>
        <dbReference type="Ensembl" id="ENSCCAP00000020486.1"/>
    </source>
</evidence>
<dbReference type="PANTHER" id="PTHR24166:SF21">
    <property type="entry name" value="PROTEIN TANC2"/>
    <property type="match status" value="1"/>
</dbReference>
<dbReference type="GeneTree" id="ENSGT00940000156447"/>
<feature type="repeat" description="ANK" evidence="8">
    <location>
        <begin position="1165"/>
        <end position="1197"/>
    </location>
</feature>
<feature type="compositionally biased region" description="Low complexity" evidence="10">
    <location>
        <begin position="1796"/>
        <end position="1811"/>
    </location>
</feature>
<evidence type="ECO:0000256" key="3">
    <source>
        <dbReference type="ARBA" id="ARBA00022803"/>
    </source>
</evidence>
<dbReference type="Proteomes" id="UP000233040">
    <property type="component" value="Unassembled WGS sequence"/>
</dbReference>
<dbReference type="PROSITE" id="PS50297">
    <property type="entry name" value="ANK_REP_REGION"/>
    <property type="match status" value="5"/>
</dbReference>
<dbReference type="Ensembl" id="ENSCCAT00000037975.1">
    <property type="protein sequence ID" value="ENSCCAP00000020486.1"/>
    <property type="gene ID" value="ENSCCAG00000027884.1"/>
</dbReference>
<evidence type="ECO:0000256" key="1">
    <source>
        <dbReference type="ARBA" id="ARBA00022553"/>
    </source>
</evidence>
<dbReference type="SMART" id="SM00248">
    <property type="entry name" value="ANK"/>
    <property type="match status" value="11"/>
</dbReference>
<accession>A0A2K5QX70</accession>
<dbReference type="Pfam" id="PF25521">
    <property type="entry name" value="WHD_TANC1"/>
    <property type="match status" value="1"/>
</dbReference>
<feature type="region of interest" description="Disordered" evidence="10">
    <location>
        <begin position="1382"/>
        <end position="1414"/>
    </location>
</feature>
<feature type="region of interest" description="Disordered" evidence="10">
    <location>
        <begin position="1443"/>
        <end position="1599"/>
    </location>
</feature>
<sequence>MFRNSLKMLLTGGKSSRKNRSSDGGSEEPPDRRQSSVDSRQSRSGQGGISTESDCAFEPDYAVPPLPVSEGDAEQELGPPPSVDEAANTLMTRLGFLLGEKVTEVQPGDQYSMEVQDENQTSAITQRISPCSTLTSSTASPPASSPCSTLPPISTNATAKDCSYGAVTSPTSTLESRDSGIIATLTSYSENMERTKYAGESSKELGSGGNIKPWQSQKSSMDSCLYRVDENMTASTYSLNKIPERNLETVLSQSVQSIPLYLMPRPNSVAATSSAHLEDLAYLDEQRHTPLRTSLRMPRQSMGGARTQQDLRVRFAPYRPPDISLKPLLFEVPSITTESVFVGRDWVFHEIDAQLQSSNTSVNQGVVIVGNIGFGKTAIISRLVALSCHGTRMRQIASDSPHASPKHVDANRELPLTQPPSAHSSITSGSCPGTPEMRRRQEEAMRRLASQVVAYHYCQADNAYTCLVPEFVHNVAALLCRSPQLTAYREQLLREPHLQSMLSLRSCVQDPMASFRRGVLEPLENLHKERKIPDEDFIILIDGLNEAEFHKPDYGDTIVSFLSKMIGKFPSWLKLIVTVRTSLQEITKLLPFHRIFLDRLEENEAIDQDLQAYILHRIHSSSEIQNNISLNGKMDNTTFGKLSSHLKTLSQGSYLYLKLTFDLIEKGYLVLKSSSYKVVPVSLSEVYLLQCNMKFPTQSSFDRVMPLLNVAVASLHPLTDEHIFQAINAGSIEGTLEWEDFQQRMENLSMFLIKRRDMTRMFVHPSFREWLIWREEGEKTKFLCDPRSGHTLLAFWFSRQEGKLNRQQTIELGHHILKAHIFKGLSKKVGVSSSILQGLWISYSTEGLSMALASLRNLYTPNIKVSRLLILGGANINYRTEVLNNAPILCVQSHLGYTEMVALLLEFGANVDASSESGLTPLGYAAAAGYLSIVVLLCKKRAKVDHLDKNGQCALVHAALRGHLEVVKFLIQCDWTMAGQQQGVFKKSHAIQQALIAAASMGYTEIVSYLLDLPEKDEEEVERAQINSFDSLWGETALTAAAGRGKLEVCRLLLEQGAAVAQPNRRGAVPLFSTVRQGHWQIVDLLLTHGADVNMADKQGRTPLMMAASEGHLGTVDFLLAQGASIALMDKEGLTALSWACLKGHLSVVRSLVDNGAATDHADKNGRTPLDLAAFYGDAEVVQFLVDHGAMIEHVDYSGMRPLDRAVGCRNTSVVVTLLKKGAKIGCQTLPSRPRGPATWAMATSKPDIMIILLSKLMEEGDMFYKKGKVKEAAQRYQYALKKFPREGFGEDLKTFRELKVSLLLNLSRCRRKMNDFGMAEEFATKSLELKPKSYEAYYARARAKRSSRQFAAALEDLNEAIKLCPNNREIQRLLMRVEEECRQMQQPQQPQPQPPPPQPQQQLPEEAEPEPQHEDIYSVQDIFEEEYLEQDVENVSIGLQTEARPSQGLPVIQSPPSSPPHRDTAYISSSPLGSHQVFDFRSNSSVGSPTRQSYQSTSPALSPTHQNSHYRPSPPHTSPAHQGGSYRFSPPPVGGQGKEYPSPPPSPLRRGPQYRASPPAESMSVYRSQSGSPVRYQQETNVSQLPGRPKSPLSKMAQRPYQMPQLPVAVPQQGLRLQPAKAQIVRSNQPSPAVHSSTVIPTGAYGQVAHSMASKYQSSQGDMGVGQSRLVYQGSIGGIVGDGRPVQHVQASLSAGAICQHGGLTKEDLPQRPSSAYRGGVRYSQTPQIGRSQSASYYPVCHSKLDLERSPSQLGSPDVSHLIRRPISVNPNEIKPHPPTPRPLLHSQSVGLRFSPSSNSISSTSNLTPTFRPSSSIQQMEIPLKPAYERSCDELSPVSPTQGGYPSEPTRSRTTPFMGIIDKTARTQQYPHLHQQNRTWAVSSVDTVLSPTSPGNLPQPESFSPPSSISNIAFYNKTNNAQNGHLLEDDYYSPHGMLANGSRGDLLERVSQASSYPDVKVARTLPVAQAYQDNLYRQLSRDSRQGQTSPIKPKRPFVESNV</sequence>
<dbReference type="SUPFAM" id="SSF52540">
    <property type="entry name" value="P-loop containing nucleoside triphosphate hydrolases"/>
    <property type="match status" value="1"/>
</dbReference>
<feature type="compositionally biased region" description="Polar residues" evidence="10">
    <location>
        <begin position="1566"/>
        <end position="1585"/>
    </location>
</feature>
<dbReference type="FunFam" id="1.25.40.20:FF:000036">
    <property type="entry name" value="protein TANC2 isoform X2"/>
    <property type="match status" value="1"/>
</dbReference>
<dbReference type="RefSeq" id="XP_017404715.1">
    <property type="nucleotide sequence ID" value="XM_017549226.2"/>
</dbReference>
<feature type="region of interest" description="Disordered" evidence="10">
    <location>
        <begin position="1"/>
        <end position="85"/>
    </location>
</feature>
<feature type="region of interest" description="Disordered" evidence="10">
    <location>
        <begin position="1705"/>
        <end position="1731"/>
    </location>
</feature>
<feature type="repeat" description="ANK" evidence="8">
    <location>
        <begin position="917"/>
        <end position="949"/>
    </location>
</feature>
<feature type="repeat" description="ANK" evidence="8">
    <location>
        <begin position="1132"/>
        <end position="1164"/>
    </location>
</feature>
<dbReference type="PANTHER" id="PTHR24166">
    <property type="entry name" value="ROLLING PEBBLES, ISOFORM B"/>
    <property type="match status" value="1"/>
</dbReference>
<keyword evidence="1" id="KW-0597">Phosphoprotein</keyword>
<evidence type="ECO:0000256" key="7">
    <source>
        <dbReference type="ARBA" id="ARBA00038259"/>
    </source>
</evidence>
<feature type="domain" description="TANC1/2-like winged helix" evidence="12">
    <location>
        <begin position="694"/>
        <end position="846"/>
    </location>
</feature>
<evidence type="ECO:0000256" key="6">
    <source>
        <dbReference type="ARBA" id="ARBA00034110"/>
    </source>
</evidence>
<dbReference type="InterPro" id="IPR011990">
    <property type="entry name" value="TPR-like_helical_dom_sf"/>
</dbReference>
<dbReference type="PROSITE" id="PS50088">
    <property type="entry name" value="ANK_REPEAT"/>
    <property type="match status" value="6"/>
</dbReference>
<dbReference type="Pfam" id="PF00023">
    <property type="entry name" value="Ank"/>
    <property type="match status" value="2"/>
</dbReference>
<evidence type="ECO:0000256" key="8">
    <source>
        <dbReference type="PROSITE-ProRule" id="PRU00023"/>
    </source>
</evidence>
<feature type="compositionally biased region" description="Polar residues" evidence="10">
    <location>
        <begin position="1482"/>
        <end position="1511"/>
    </location>
</feature>
<comment type="similarity">
    <text evidence="7">Belongs to the TANC family.</text>
</comment>
<dbReference type="FunFam" id="1.25.40.10:FF:000044">
    <property type="entry name" value="Tetratricopeptide repeat, ankyrin repeat and coiled-coil containing 1"/>
    <property type="match status" value="1"/>
</dbReference>
<dbReference type="InterPro" id="IPR058056">
    <property type="entry name" value="WH_TANC1/2"/>
</dbReference>
<dbReference type="Gene3D" id="1.25.40.10">
    <property type="entry name" value="Tetratricopeptide repeat domain"/>
    <property type="match status" value="1"/>
</dbReference>
<dbReference type="SMART" id="SM00028">
    <property type="entry name" value="TPR"/>
    <property type="match status" value="3"/>
</dbReference>
<evidence type="ECO:0000256" key="9">
    <source>
        <dbReference type="PROSITE-ProRule" id="PRU00339"/>
    </source>
</evidence>
<feature type="region of interest" description="Disordered" evidence="10">
    <location>
        <begin position="1981"/>
        <end position="2003"/>
    </location>
</feature>
<dbReference type="GO" id="GO:0043197">
    <property type="term" value="C:dendritic spine"/>
    <property type="evidence" value="ECO:0007669"/>
    <property type="project" value="TreeGrafter"/>
</dbReference>
<dbReference type="Pfam" id="PF13181">
    <property type="entry name" value="TPR_8"/>
    <property type="match status" value="2"/>
</dbReference>
<keyword evidence="5 8" id="KW-0040">ANK repeat</keyword>
<keyword evidence="4" id="KW-0770">Synapse</keyword>
<reference evidence="13" key="2">
    <citation type="submission" date="2025-09" db="UniProtKB">
        <authorList>
            <consortium name="Ensembl"/>
        </authorList>
    </citation>
    <scope>IDENTIFICATION</scope>
</reference>
<feature type="region of interest" description="Disordered" evidence="10">
    <location>
        <begin position="129"/>
        <end position="149"/>
    </location>
</feature>
<dbReference type="PROSITE" id="PS50005">
    <property type="entry name" value="TPR"/>
    <property type="match status" value="2"/>
</dbReference>
<feature type="repeat" description="TPR" evidence="9">
    <location>
        <begin position="1335"/>
        <end position="1368"/>
    </location>
</feature>
<dbReference type="GO" id="GO:0061001">
    <property type="term" value="P:regulation of dendritic spine morphogenesis"/>
    <property type="evidence" value="ECO:0007669"/>
    <property type="project" value="TreeGrafter"/>
</dbReference>
<evidence type="ECO:0000259" key="12">
    <source>
        <dbReference type="Pfam" id="PF25521"/>
    </source>
</evidence>
<feature type="domain" description="TANC1/2-like AAA+ ATPase lid" evidence="11">
    <location>
        <begin position="598"/>
        <end position="692"/>
    </location>
</feature>
<organism evidence="13 14">
    <name type="scientific">Cebus imitator</name>
    <name type="common">Panamanian white-faced capuchin</name>
    <name type="synonym">Cebus capucinus imitator</name>
    <dbReference type="NCBI Taxonomy" id="2715852"/>
    <lineage>
        <taxon>Eukaryota</taxon>
        <taxon>Metazoa</taxon>
        <taxon>Chordata</taxon>
        <taxon>Craniata</taxon>
        <taxon>Vertebrata</taxon>
        <taxon>Euteleostomi</taxon>
        <taxon>Mammalia</taxon>
        <taxon>Eutheria</taxon>
        <taxon>Euarchontoglires</taxon>
        <taxon>Primates</taxon>
        <taxon>Haplorrhini</taxon>
        <taxon>Platyrrhini</taxon>
        <taxon>Cebidae</taxon>
        <taxon>Cebinae</taxon>
        <taxon>Cebus</taxon>
    </lineage>
</organism>
<gene>
    <name evidence="13" type="primary">TANC2</name>
</gene>
<protein>
    <submittedName>
        <fullName evidence="13">Tetratricopeptide repeat, ankyrin repeat and coiled-coil containing 2</fullName>
    </submittedName>
</protein>
<feature type="repeat" description="ANK" evidence="8">
    <location>
        <begin position="1066"/>
        <end position="1098"/>
    </location>
</feature>
<feature type="region of interest" description="Disordered" evidence="10">
    <location>
        <begin position="1796"/>
        <end position="1816"/>
    </location>
</feature>
<evidence type="ECO:0000313" key="14">
    <source>
        <dbReference type="Proteomes" id="UP000233040"/>
    </source>
</evidence>
<evidence type="ECO:0000259" key="11">
    <source>
        <dbReference type="Pfam" id="PF25520"/>
    </source>
</evidence>
<evidence type="ECO:0000256" key="4">
    <source>
        <dbReference type="ARBA" id="ARBA00023018"/>
    </source>
</evidence>
<reference evidence="13" key="1">
    <citation type="submission" date="2025-08" db="UniProtKB">
        <authorList>
            <consortium name="Ensembl"/>
        </authorList>
    </citation>
    <scope>IDENTIFICATION</scope>
</reference>
<evidence type="ECO:0000256" key="10">
    <source>
        <dbReference type="SAM" id="MobiDB-lite"/>
    </source>
</evidence>
<dbReference type="InterPro" id="IPR050889">
    <property type="entry name" value="Dendritic_Spine_Reg/Scaffold"/>
</dbReference>
<name>A0A2K5QX70_CEBIM</name>
<feature type="region of interest" description="Disordered" evidence="10">
    <location>
        <begin position="1834"/>
        <end position="1856"/>
    </location>
</feature>
<keyword evidence="2" id="KW-0677">Repeat</keyword>
<evidence type="ECO:0000256" key="5">
    <source>
        <dbReference type="ARBA" id="ARBA00023043"/>
    </source>
</evidence>
<dbReference type="GeneID" id="108318276"/>
<dbReference type="SUPFAM" id="SSF48403">
    <property type="entry name" value="Ankyrin repeat"/>
    <property type="match status" value="1"/>
</dbReference>
<feature type="compositionally biased region" description="Pro residues" evidence="10">
    <location>
        <begin position="1390"/>
        <end position="1400"/>
    </location>
</feature>
<feature type="region of interest" description="Disordered" evidence="10">
    <location>
        <begin position="396"/>
        <end position="443"/>
    </location>
</feature>
<feature type="repeat" description="TPR" evidence="9">
    <location>
        <begin position="1254"/>
        <end position="1287"/>
    </location>
</feature>
<dbReference type="Pfam" id="PF12796">
    <property type="entry name" value="Ank_2"/>
    <property type="match status" value="2"/>
</dbReference>
<comment type="subcellular location">
    <subcellularLocation>
        <location evidence="6">Postsynapse</location>
    </subcellularLocation>
</comment>
<dbReference type="Pfam" id="PF25520">
    <property type="entry name" value="AAA_lid_TANC1"/>
    <property type="match status" value="1"/>
</dbReference>
<dbReference type="Gene3D" id="1.25.40.20">
    <property type="entry name" value="Ankyrin repeat-containing domain"/>
    <property type="match status" value="2"/>
</dbReference>
<dbReference type="CTD" id="26115"/>
<feature type="compositionally biased region" description="Polar residues" evidence="10">
    <location>
        <begin position="419"/>
        <end position="431"/>
    </location>
</feature>
<dbReference type="PRINTS" id="PR01415">
    <property type="entry name" value="ANKYRIN"/>
</dbReference>
<proteinExistence type="inferred from homology"/>
<evidence type="ECO:0000256" key="2">
    <source>
        <dbReference type="ARBA" id="ARBA00022737"/>
    </source>
</evidence>
<dbReference type="InterPro" id="IPR058018">
    <property type="entry name" value="AAA_lid_TANC1/2"/>
</dbReference>
<feature type="repeat" description="ANK" evidence="8">
    <location>
        <begin position="1033"/>
        <end position="1065"/>
    </location>
</feature>
<dbReference type="Pfam" id="PF13637">
    <property type="entry name" value="Ank_4"/>
    <property type="match status" value="1"/>
</dbReference>
<dbReference type="InterPro" id="IPR036770">
    <property type="entry name" value="Ankyrin_rpt-contain_sf"/>
</dbReference>
<feature type="repeat" description="ANK" evidence="8">
    <location>
        <begin position="1099"/>
        <end position="1131"/>
    </location>
</feature>
<keyword evidence="14" id="KW-1185">Reference proteome</keyword>
<dbReference type="InterPro" id="IPR019734">
    <property type="entry name" value="TPR_rpt"/>
</dbReference>
<dbReference type="InterPro" id="IPR002110">
    <property type="entry name" value="Ankyrin_rpt"/>
</dbReference>